<dbReference type="SUPFAM" id="SSF53187">
    <property type="entry name" value="Zn-dependent exopeptidases"/>
    <property type="match status" value="1"/>
</dbReference>
<gene>
    <name evidence="1" type="ORF">DK869_00555</name>
</gene>
<name>A0A318NDB5_9PROT</name>
<dbReference type="PIRSF" id="PIRSF029730">
    <property type="entry name" value="UCP029730"/>
    <property type="match status" value="1"/>
</dbReference>
<dbReference type="AlphaFoldDB" id="A0A318NDB5"/>
<dbReference type="InterPro" id="IPR007709">
    <property type="entry name" value="N-FG_amidohydro"/>
</dbReference>
<dbReference type="OrthoDB" id="9815326at2"/>
<dbReference type="Gene3D" id="3.40.630.40">
    <property type="entry name" value="Zn-dependent exopeptidases"/>
    <property type="match status" value="1"/>
</dbReference>
<reference evidence="1 2" key="1">
    <citation type="submission" date="2018-05" db="EMBL/GenBank/DDBJ databases">
        <title>Reference genomes for bee gut microbiota database.</title>
        <authorList>
            <person name="Ellegaard K.M."/>
        </authorList>
    </citation>
    <scope>NUCLEOTIDE SEQUENCE [LARGE SCALE GENOMIC DNA]</scope>
    <source>
        <strain evidence="1 2">ESL0284</strain>
    </source>
</reference>
<comment type="caution">
    <text evidence="1">The sequence shown here is derived from an EMBL/GenBank/DDBJ whole genome shotgun (WGS) entry which is preliminary data.</text>
</comment>
<evidence type="ECO:0000313" key="2">
    <source>
        <dbReference type="Proteomes" id="UP000247565"/>
    </source>
</evidence>
<protein>
    <submittedName>
        <fullName evidence="1">N-formylglutamate amidohydrolase</fullName>
    </submittedName>
</protein>
<accession>A0A318NDB5</accession>
<dbReference type="RefSeq" id="WP_110438057.1">
    <property type="nucleotide sequence ID" value="NZ_CP046393.1"/>
</dbReference>
<dbReference type="GO" id="GO:0016787">
    <property type="term" value="F:hydrolase activity"/>
    <property type="evidence" value="ECO:0007669"/>
    <property type="project" value="UniProtKB-KW"/>
</dbReference>
<keyword evidence="1" id="KW-0378">Hydrolase</keyword>
<organism evidence="1 2">
    <name type="scientific">Commensalibacter melissae</name>
    <dbReference type="NCBI Taxonomy" id="2070537"/>
    <lineage>
        <taxon>Bacteria</taxon>
        <taxon>Pseudomonadati</taxon>
        <taxon>Pseudomonadota</taxon>
        <taxon>Alphaproteobacteria</taxon>
        <taxon>Acetobacterales</taxon>
        <taxon>Acetobacteraceae</taxon>
    </lineage>
</organism>
<dbReference type="Proteomes" id="UP000247565">
    <property type="component" value="Unassembled WGS sequence"/>
</dbReference>
<dbReference type="Pfam" id="PF05013">
    <property type="entry name" value="FGase"/>
    <property type="match status" value="1"/>
</dbReference>
<proteinExistence type="predicted"/>
<evidence type="ECO:0000313" key="1">
    <source>
        <dbReference type="EMBL" id="PXZ01538.1"/>
    </source>
</evidence>
<dbReference type="InterPro" id="IPR011227">
    <property type="entry name" value="UCP029730"/>
</dbReference>
<sequence>MFYNSKSSSILSVNDPDPVNMINRHSISPFLIICDHAGKFIPEKLNNLGLESNDLERHIAFDIGIKGVGKKLAKKLNATLILQNYSRLVIDCNRNPNHENLIIEISDKTIIKGNLDLSDEEKKSRVSSIYNSYHACIEQDIERRQNAQILTCLIALHSFTPQMDNIERPWHAGILHDRYPEFGLIFKKYLERYYEFPIGDNEPYRLNEKNDYSVPCHAFGRKLPYLELEIRQDLIRSEIQQREWADRLSYLLPLTLQEYGKR</sequence>
<keyword evidence="2" id="KW-1185">Reference proteome</keyword>
<dbReference type="EMBL" id="QGLT01000001">
    <property type="protein sequence ID" value="PXZ01538.1"/>
    <property type="molecule type" value="Genomic_DNA"/>
</dbReference>